<dbReference type="Pfam" id="PF22673">
    <property type="entry name" value="MCP-like_PDC_1"/>
    <property type="match status" value="1"/>
</dbReference>
<comment type="caution">
    <text evidence="4">The sequence shown here is derived from an EMBL/GenBank/DDBJ whole genome shotgun (WGS) entry which is preliminary data.</text>
</comment>
<keyword evidence="5" id="KW-1185">Reference proteome</keyword>
<evidence type="ECO:0000259" key="3">
    <source>
        <dbReference type="PROSITE" id="PS50887"/>
    </source>
</evidence>
<feature type="transmembrane region" description="Helical" evidence="2">
    <location>
        <begin position="334"/>
        <end position="357"/>
    </location>
</feature>
<evidence type="ECO:0000313" key="4">
    <source>
        <dbReference type="EMBL" id="TDT17697.1"/>
    </source>
</evidence>
<feature type="region of interest" description="Disordered" evidence="1">
    <location>
        <begin position="521"/>
        <end position="540"/>
    </location>
</feature>
<dbReference type="PROSITE" id="PS50887">
    <property type="entry name" value="GGDEF"/>
    <property type="match status" value="1"/>
</dbReference>
<name>A0A4R7I275_9ACTN</name>
<dbReference type="SMART" id="SM00267">
    <property type="entry name" value="GGDEF"/>
    <property type="match status" value="1"/>
</dbReference>
<dbReference type="Proteomes" id="UP000294558">
    <property type="component" value="Unassembled WGS sequence"/>
</dbReference>
<organism evidence="4 5">
    <name type="scientific">Ilumatobacter fluminis</name>
    <dbReference type="NCBI Taxonomy" id="467091"/>
    <lineage>
        <taxon>Bacteria</taxon>
        <taxon>Bacillati</taxon>
        <taxon>Actinomycetota</taxon>
        <taxon>Acidimicrobiia</taxon>
        <taxon>Acidimicrobiales</taxon>
        <taxon>Ilumatobacteraceae</taxon>
        <taxon>Ilumatobacter</taxon>
    </lineage>
</organism>
<dbReference type="Gene3D" id="3.30.70.270">
    <property type="match status" value="1"/>
</dbReference>
<reference evidence="4 5" key="1">
    <citation type="submission" date="2019-03" db="EMBL/GenBank/DDBJ databases">
        <title>Sequencing the genomes of 1000 actinobacteria strains.</title>
        <authorList>
            <person name="Klenk H.-P."/>
        </authorList>
    </citation>
    <scope>NUCLEOTIDE SEQUENCE [LARGE SCALE GENOMIC DNA]</scope>
    <source>
        <strain evidence="4 5">DSM 18936</strain>
    </source>
</reference>
<dbReference type="InterPro" id="IPR050469">
    <property type="entry name" value="Diguanylate_Cyclase"/>
</dbReference>
<sequence>MTSSTNTRPRAGDRGGSDPRSAGRWIGLVVTLVIVAIVAASLAAVLATSRANKTSAADETVARIGDRTADLVMAHLDVAAASLDQIDAVLTDAEIADRDDRLDRVLAAQLVAHDQLSGSFVGYPDGDFVFAYRDTDQLMLRRIDTTPTRRAIDHRLGSDLATDNTFVIETDYDPTTRPWYLGAAADVRSAWTEPYVFFRSGQPGVTLARARRVEGSVTAVTGVDISLAELRSFLDDLPIDDGAEAFLIAGTTIVAAPTGYDLDGDGDELPSVEVAGVTFDQLHELVRSDAPVDIGADGRLHLTDLPGANAPSWSVLIRTDDVGVVGALDQGARIALLMIAVAGICLLVATPWLTRWLRRPIEELRRMARIDELTEVTNRGTFLSDAEAALDDVRQHGGPFVVALVDVDDFKRVNDTFGHAIGDDVLRRIGEAIKANVRGNDLVGRLGGDELAIVIRGTGQAESDRILRRVRTAVVTACAEYGVDITIGASRLAGRTIDLAGLMIEADHELLVAKRQGGKGQVHWADPEAPDPTPLRLRLE</sequence>
<evidence type="ECO:0000256" key="2">
    <source>
        <dbReference type="SAM" id="Phobius"/>
    </source>
</evidence>
<dbReference type="Gene3D" id="3.30.450.20">
    <property type="entry name" value="PAS domain"/>
    <property type="match status" value="1"/>
</dbReference>
<dbReference type="SUPFAM" id="SSF55073">
    <property type="entry name" value="Nucleotide cyclase"/>
    <property type="match status" value="1"/>
</dbReference>
<keyword evidence="2" id="KW-0812">Transmembrane</keyword>
<evidence type="ECO:0000256" key="1">
    <source>
        <dbReference type="SAM" id="MobiDB-lite"/>
    </source>
</evidence>
<dbReference type="AlphaFoldDB" id="A0A4R7I275"/>
<dbReference type="CDD" id="cd01949">
    <property type="entry name" value="GGDEF"/>
    <property type="match status" value="1"/>
</dbReference>
<keyword evidence="2" id="KW-1133">Transmembrane helix</keyword>
<feature type="domain" description="GGDEF" evidence="3">
    <location>
        <begin position="398"/>
        <end position="527"/>
    </location>
</feature>
<dbReference type="CDD" id="cd12913">
    <property type="entry name" value="PDC1_MCP_like"/>
    <property type="match status" value="1"/>
</dbReference>
<evidence type="ECO:0000313" key="5">
    <source>
        <dbReference type="Proteomes" id="UP000294558"/>
    </source>
</evidence>
<dbReference type="OrthoDB" id="23692at2"/>
<feature type="transmembrane region" description="Helical" evidence="2">
    <location>
        <begin position="25"/>
        <end position="47"/>
    </location>
</feature>
<proteinExistence type="predicted"/>
<dbReference type="InterPro" id="IPR043128">
    <property type="entry name" value="Rev_trsase/Diguanyl_cyclase"/>
</dbReference>
<dbReference type="Pfam" id="PF00990">
    <property type="entry name" value="GGDEF"/>
    <property type="match status" value="1"/>
</dbReference>
<dbReference type="PANTHER" id="PTHR45138">
    <property type="entry name" value="REGULATORY COMPONENTS OF SENSORY TRANSDUCTION SYSTEM"/>
    <property type="match status" value="1"/>
</dbReference>
<dbReference type="PANTHER" id="PTHR45138:SF9">
    <property type="entry name" value="DIGUANYLATE CYCLASE DGCM-RELATED"/>
    <property type="match status" value="1"/>
</dbReference>
<dbReference type="EMBL" id="SOAU01000001">
    <property type="protein sequence ID" value="TDT17697.1"/>
    <property type="molecule type" value="Genomic_DNA"/>
</dbReference>
<dbReference type="NCBIfam" id="TIGR00254">
    <property type="entry name" value="GGDEF"/>
    <property type="match status" value="1"/>
</dbReference>
<dbReference type="InterPro" id="IPR000160">
    <property type="entry name" value="GGDEF_dom"/>
</dbReference>
<accession>A0A4R7I275</accession>
<dbReference type="InterPro" id="IPR029787">
    <property type="entry name" value="Nucleotide_cyclase"/>
</dbReference>
<dbReference type="GO" id="GO:0052621">
    <property type="term" value="F:diguanylate cyclase activity"/>
    <property type="evidence" value="ECO:0007669"/>
    <property type="project" value="TreeGrafter"/>
</dbReference>
<gene>
    <name evidence="4" type="ORF">BDK89_3308</name>
</gene>
<protein>
    <submittedName>
        <fullName evidence="4">Diguanylate cyclase (GGDEF)-like protein</fullName>
    </submittedName>
</protein>
<keyword evidence="2" id="KW-0472">Membrane</keyword>